<comment type="caution">
    <text evidence="2">The sequence shown here is derived from an EMBL/GenBank/DDBJ whole genome shotgun (WGS) entry which is preliminary data.</text>
</comment>
<evidence type="ECO:0000313" key="2">
    <source>
        <dbReference type="EMBL" id="CAH7671320.1"/>
    </source>
</evidence>
<dbReference type="AlphaFoldDB" id="A0AAV0AS79"/>
<gene>
    <name evidence="2" type="ORF">PPACK8108_LOCUS6091</name>
</gene>
<dbReference type="InterPro" id="IPR029044">
    <property type="entry name" value="Nucleotide-diphossugar_trans"/>
</dbReference>
<protein>
    <recommendedName>
        <fullName evidence="4">Glycosyltransferase 2-like domain-containing protein</fullName>
    </recommendedName>
</protein>
<keyword evidence="3" id="KW-1185">Reference proteome</keyword>
<feature type="region of interest" description="Disordered" evidence="1">
    <location>
        <begin position="1"/>
        <end position="33"/>
    </location>
</feature>
<sequence length="907" mass="103436">MSLEKNFSISKASTTSHSSVPHSHRGGGNSLFPQVLLPSEDDEGLVGLGIIVEGDRWPTRRRSLTNYHLLNPVGFFHRSSRWLRNLPISTSTWYWFTLTSLAFLTLLIRHHSNPRPVSNNLKLHQTESESVNFINEEQQIFRDPTTTSSQRNIVEVLIILPNSGNLIRRIDEIVSSLSDIEVIDSLTALCPNHGRCPKRSNLGYVDSLLDFRPGVDTQSVLVLDTPLWPWNHDWIDRALSHSKRPTLIAAAVGVRPRRSSEVGSESLICSTSSVQGALIAGAPFVFPAHEWPSSLFENSEKTELIINNALHLSFLMSTELGWKTSVVPLDTKNSDQRLCQRALNQIKLIRGWSSEIIKVPRWASRLAVLIGSQDFQNNHWKRIVCGLVDRFGAEVYIIDSDLEILKTQERIISLEDCISGAKDLRYDGSSTLETHRDSLKNFFENRPNLEILISLKGSISGELSRTIEKINGIRGKVKQNLLGRKTLVLIELPLEEVEEVDWILGLNLEDWHKPKIEISVITNDRPKSLNRLLRSLKRSNYFGDRVNLVINMEQTSDPRTRAMVSRFDWDKGTKTVRQRIILGGLLPAVIESWYPSSPHDSYGVLLEDDTEVSVQFYGWLKFAVLSYRYSGNGDNSIYGVSLYQPQFNELNPEGRRPFNASALIYSIGREPVTLAYASQVPCSWGALFFPEFWTSFQRFLTFRLADRLGSLRLEDPIVAAPIRSNRWPKSWKKYMIEWVYLRGSRMIYPNYRDGSTGRPKSLSTNHLEPGTHVRVKNQMDGTGSILDFLSFNSNGNDRSGEKRLERLRRGFEVELMETGFSLLDGLGERRRLPIRGELINIDLWGELTSSEEMKDRGWIGSRSLEICSGHYDDHYVSEEEDVETMDLEEEMKRYRSKEVLHLICGSY</sequence>
<name>A0AAV0AS79_PHAPC</name>
<accession>A0AAV0AS79</accession>
<reference evidence="2" key="1">
    <citation type="submission" date="2022-06" db="EMBL/GenBank/DDBJ databases">
        <authorList>
            <consortium name="SYNGENTA / RWTH Aachen University"/>
        </authorList>
    </citation>
    <scope>NUCLEOTIDE SEQUENCE</scope>
</reference>
<evidence type="ECO:0008006" key="4">
    <source>
        <dbReference type="Google" id="ProtNLM"/>
    </source>
</evidence>
<feature type="compositionally biased region" description="Low complexity" evidence="1">
    <location>
        <begin position="8"/>
        <end position="21"/>
    </location>
</feature>
<evidence type="ECO:0000313" key="3">
    <source>
        <dbReference type="Proteomes" id="UP001153365"/>
    </source>
</evidence>
<proteinExistence type="predicted"/>
<dbReference type="Proteomes" id="UP001153365">
    <property type="component" value="Unassembled WGS sequence"/>
</dbReference>
<dbReference type="EMBL" id="CALTRL010001170">
    <property type="protein sequence ID" value="CAH7671320.1"/>
    <property type="molecule type" value="Genomic_DNA"/>
</dbReference>
<organism evidence="2 3">
    <name type="scientific">Phakopsora pachyrhizi</name>
    <name type="common">Asian soybean rust disease fungus</name>
    <dbReference type="NCBI Taxonomy" id="170000"/>
    <lineage>
        <taxon>Eukaryota</taxon>
        <taxon>Fungi</taxon>
        <taxon>Dikarya</taxon>
        <taxon>Basidiomycota</taxon>
        <taxon>Pucciniomycotina</taxon>
        <taxon>Pucciniomycetes</taxon>
        <taxon>Pucciniales</taxon>
        <taxon>Phakopsoraceae</taxon>
        <taxon>Phakopsora</taxon>
    </lineage>
</organism>
<evidence type="ECO:0000256" key="1">
    <source>
        <dbReference type="SAM" id="MobiDB-lite"/>
    </source>
</evidence>
<dbReference type="Gene3D" id="3.90.550.10">
    <property type="entry name" value="Spore Coat Polysaccharide Biosynthesis Protein SpsA, Chain A"/>
    <property type="match status" value="1"/>
</dbReference>
<dbReference type="PANTHER" id="PTHR33604:SF3">
    <property type="entry name" value="OSJNBA0004B13.7 PROTEIN"/>
    <property type="match status" value="1"/>
</dbReference>
<dbReference type="PANTHER" id="PTHR33604">
    <property type="entry name" value="OSJNBA0004B13.7 PROTEIN"/>
    <property type="match status" value="1"/>
</dbReference>